<proteinExistence type="predicted"/>
<accession>A0A554JAJ4</accession>
<dbReference type="Gene3D" id="2.120.10.30">
    <property type="entry name" value="TolB, C-terminal domain"/>
    <property type="match status" value="1"/>
</dbReference>
<evidence type="ECO:0008006" key="4">
    <source>
        <dbReference type="Google" id="ProtNLM"/>
    </source>
</evidence>
<feature type="compositionally biased region" description="Polar residues" evidence="1">
    <location>
        <begin position="33"/>
        <end position="51"/>
    </location>
</feature>
<organism evidence="2 3">
    <name type="scientific">Candidatus Berkelbacteria bacterium Gr01-1014_85</name>
    <dbReference type="NCBI Taxonomy" id="2017150"/>
    <lineage>
        <taxon>Bacteria</taxon>
        <taxon>Candidatus Berkelbacteria</taxon>
    </lineage>
</organism>
<dbReference type="AlphaFoldDB" id="A0A554JAJ4"/>
<reference evidence="2 3" key="1">
    <citation type="submission" date="2017-08" db="EMBL/GenBank/DDBJ databases">
        <title>Mechanisms for carbon and nitrogen cycling indicate functional differentiation within the Candidate Phyla Radiation.</title>
        <authorList>
            <person name="Danczak R.E."/>
            <person name="Johnston M.D."/>
            <person name="Kenah C."/>
            <person name="Slattery M."/>
            <person name="Wrighton K.C."/>
            <person name="Wilkins M.J."/>
        </authorList>
    </citation>
    <scope>NUCLEOTIDE SEQUENCE [LARGE SCALE GENOMIC DNA]</scope>
    <source>
        <strain evidence="2">Gr01-1014_85</strain>
    </source>
</reference>
<dbReference type="Proteomes" id="UP000316253">
    <property type="component" value="Unassembled WGS sequence"/>
</dbReference>
<evidence type="ECO:0000313" key="2">
    <source>
        <dbReference type="EMBL" id="TSC65377.1"/>
    </source>
</evidence>
<dbReference type="Pfam" id="PF07676">
    <property type="entry name" value="PD40"/>
    <property type="match status" value="1"/>
</dbReference>
<dbReference type="SUPFAM" id="SSF82171">
    <property type="entry name" value="DPP6 N-terminal domain-like"/>
    <property type="match status" value="1"/>
</dbReference>
<gene>
    <name evidence="2" type="ORF">CEO22_500</name>
</gene>
<dbReference type="EMBL" id="VMFD01000046">
    <property type="protein sequence ID" value="TSC65377.1"/>
    <property type="molecule type" value="Genomic_DNA"/>
</dbReference>
<comment type="caution">
    <text evidence="2">The sequence shown here is derived from an EMBL/GenBank/DDBJ whole genome shotgun (WGS) entry which is preliminary data.</text>
</comment>
<dbReference type="InterPro" id="IPR011659">
    <property type="entry name" value="WD40"/>
</dbReference>
<evidence type="ECO:0000313" key="3">
    <source>
        <dbReference type="Proteomes" id="UP000316253"/>
    </source>
</evidence>
<sequence length="343" mass="36829">MLKNGIQLAFIAALVGLAWLIVKKPPQPIVADSQSIASQTATDQSTNSETSDAPILTPSLAPSAQGGSLNGKLYLKINRGQGIQINEIDLATNQNRVLVKSTATERIIDTANLQPSSDSLVYLLETDSGTNLMASGLKSGQSSRLIENFIATEAPALSPDSSQLAFTSFTNAEPNVGFTLYTASLNGQNRQKLLSDNSGISRVSYHPNKKELLLFKGSTKNNQLISWSLLGKAEQSIYQAKNQTLIDYGLDSTGLIALSKSQTDNIKNGSELLLIDRQKNSEIKLITSAQIIESPTFLPGFQGLAYLEKSNQAQGQLKLIKLDGQPILSLEHSAEKILGISGE</sequence>
<feature type="region of interest" description="Disordered" evidence="1">
    <location>
        <begin position="33"/>
        <end position="63"/>
    </location>
</feature>
<protein>
    <recommendedName>
        <fullName evidence="4">Protein TolB</fullName>
    </recommendedName>
</protein>
<evidence type="ECO:0000256" key="1">
    <source>
        <dbReference type="SAM" id="MobiDB-lite"/>
    </source>
</evidence>
<name>A0A554JAJ4_9BACT</name>
<dbReference type="InterPro" id="IPR011042">
    <property type="entry name" value="6-blade_b-propeller_TolB-like"/>
</dbReference>